<feature type="domain" description="PRD" evidence="8">
    <location>
        <begin position="280"/>
        <end position="387"/>
    </location>
</feature>
<dbReference type="EMBL" id="JBJHQH010000006">
    <property type="protein sequence ID" value="MFK9091876.1"/>
    <property type="molecule type" value="Genomic_DNA"/>
</dbReference>
<evidence type="ECO:0000259" key="7">
    <source>
        <dbReference type="PROSITE" id="PS51099"/>
    </source>
</evidence>
<evidence type="ECO:0000256" key="4">
    <source>
        <dbReference type="ARBA" id="ARBA00023159"/>
    </source>
</evidence>
<dbReference type="Gene3D" id="1.10.1790.10">
    <property type="entry name" value="PRD domain"/>
    <property type="match status" value="1"/>
</dbReference>
<comment type="caution">
    <text evidence="9">The sequence shown here is derived from an EMBL/GenBank/DDBJ whole genome shotgun (WGS) entry which is preliminary data.</text>
</comment>
<sequence>MVRLKQRELQILEFLLVQEEFMTYKNISEHLHLTERQVRYDINNIEKYLMKTDLDVIRKNPKKGIIVVEKADLKEKLQAFNQYTTIREYKYSKKEIQSFILLKLLVSDEIVPVAEFEDILFISRTTVLNNLSEIEEMLLIENLSLVHHTRKGFTISGPQVKKYNFFTRVLMELINIREIYSFVLNNDNVFSKQAELVLFNLLDLDILHQAFLECRDIEKYTGKVLDDRNYVLLLIVVMKILQENADWHFNDFIHQRQEQSEHGAFLLTIIENMSSHSDHKDDRTIEKYLAEIIDHISRAYHIDFYGNPAFISQLKAHIESMVKRVKQSIVVKNPIFHEFVSDYKELFLATKAACNNAENYLGITIGDQEISFIAVYFASEIRRQEDRKVKKARILIVCVEGLAISQMISTQIKKIFEYEEVKTLPVREFSKEHLNQYDFIITTVDLPDVQSSKILKVNNYLRKKDLEVLQQHLSLKLVMNEKNELDKFSLIMQTIRANTNITNLSKLELDLINILSKDEARAPKKDIPKIYFDESYITKKKDIPINRWDLAIKVGTRELIAKGLISENYEQKIITNLRKFGPYMVVAPGVMLAHAGMEDGVIQDSIWITILPNGIDINDRFEKPIKLIISLAFKSKDTHMLVENIAKLALDDEKVEKLIQLQSNREIYDLVSATLYS</sequence>
<dbReference type="InterPro" id="IPR007737">
    <property type="entry name" value="Mga_HTH"/>
</dbReference>
<evidence type="ECO:0000256" key="1">
    <source>
        <dbReference type="ARBA" id="ARBA00022679"/>
    </source>
</evidence>
<evidence type="ECO:0000256" key="2">
    <source>
        <dbReference type="ARBA" id="ARBA00022737"/>
    </source>
</evidence>
<evidence type="ECO:0000259" key="8">
    <source>
        <dbReference type="PROSITE" id="PS51372"/>
    </source>
</evidence>
<dbReference type="CDD" id="cd05568">
    <property type="entry name" value="PTS_IIB_bgl_like"/>
    <property type="match status" value="1"/>
</dbReference>
<dbReference type="InterPro" id="IPR036634">
    <property type="entry name" value="PRD_sf"/>
</dbReference>
<dbReference type="PROSITE" id="PS51372">
    <property type="entry name" value="PRD_2"/>
    <property type="match status" value="1"/>
</dbReference>
<dbReference type="InterPro" id="IPR011608">
    <property type="entry name" value="PRD"/>
</dbReference>
<dbReference type="Gene3D" id="3.40.50.2300">
    <property type="match status" value="1"/>
</dbReference>
<dbReference type="InterPro" id="IPR050661">
    <property type="entry name" value="BglG_antiterminators"/>
</dbReference>
<evidence type="ECO:0000313" key="9">
    <source>
        <dbReference type="EMBL" id="MFK9091876.1"/>
    </source>
</evidence>
<dbReference type="PROSITE" id="PS51099">
    <property type="entry name" value="PTS_EIIB_TYPE_2"/>
    <property type="match status" value="1"/>
</dbReference>
<keyword evidence="10" id="KW-1185">Reference proteome</keyword>
<dbReference type="Proteomes" id="UP001623041">
    <property type="component" value="Unassembled WGS sequence"/>
</dbReference>
<dbReference type="InterPro" id="IPR016152">
    <property type="entry name" value="PTrfase/Anion_transptr"/>
</dbReference>
<dbReference type="Pfam" id="PF08280">
    <property type="entry name" value="HTH_Mga"/>
    <property type="match status" value="1"/>
</dbReference>
<dbReference type="PROSITE" id="PS51094">
    <property type="entry name" value="PTS_EIIA_TYPE_2"/>
    <property type="match status" value="1"/>
</dbReference>
<accession>A0ABW8REI3</accession>
<evidence type="ECO:0000313" key="10">
    <source>
        <dbReference type="Proteomes" id="UP001623041"/>
    </source>
</evidence>
<feature type="domain" description="PTS EIIB type-2" evidence="7">
    <location>
        <begin position="392"/>
        <end position="481"/>
    </location>
</feature>
<gene>
    <name evidence="9" type="ORF">ACJEBI_10325</name>
</gene>
<dbReference type="InterPro" id="IPR036095">
    <property type="entry name" value="PTS_EIIB-like_sf"/>
</dbReference>
<protein>
    <submittedName>
        <fullName evidence="9">BglG family transcription antiterminator</fullName>
    </submittedName>
</protein>
<dbReference type="Gene3D" id="3.40.930.10">
    <property type="entry name" value="Mannitol-specific EII, Chain A"/>
    <property type="match status" value="1"/>
</dbReference>
<dbReference type="SUPFAM" id="SSF55804">
    <property type="entry name" value="Phoshotransferase/anion transport protein"/>
    <property type="match status" value="1"/>
</dbReference>
<name>A0ABW8REI3_9BACI</name>
<reference evidence="9 10" key="1">
    <citation type="submission" date="2024-11" db="EMBL/GenBank/DDBJ databases">
        <authorList>
            <person name="Lucas J.A."/>
        </authorList>
    </citation>
    <scope>NUCLEOTIDE SEQUENCE [LARGE SCALE GENOMIC DNA]</scope>
    <source>
        <strain evidence="9 10">Z 5.4</strain>
    </source>
</reference>
<evidence type="ECO:0000256" key="3">
    <source>
        <dbReference type="ARBA" id="ARBA00023015"/>
    </source>
</evidence>
<dbReference type="PANTHER" id="PTHR30185:SF12">
    <property type="entry name" value="TRANSCRIPTIONAL REGULATOR MANR"/>
    <property type="match status" value="1"/>
</dbReference>
<keyword evidence="1" id="KW-0808">Transferase</keyword>
<dbReference type="SUPFAM" id="SSF63520">
    <property type="entry name" value="PTS-regulatory domain, PRD"/>
    <property type="match status" value="1"/>
</dbReference>
<evidence type="ECO:0000259" key="6">
    <source>
        <dbReference type="PROSITE" id="PS51094"/>
    </source>
</evidence>
<dbReference type="Pfam" id="PF00874">
    <property type="entry name" value="PRD"/>
    <property type="match status" value="1"/>
</dbReference>
<dbReference type="InterPro" id="IPR002178">
    <property type="entry name" value="PTS_EIIA_type-2_dom"/>
</dbReference>
<evidence type="ECO:0000256" key="5">
    <source>
        <dbReference type="ARBA" id="ARBA00023163"/>
    </source>
</evidence>
<dbReference type="SUPFAM" id="SSF52794">
    <property type="entry name" value="PTS system IIB component-like"/>
    <property type="match status" value="1"/>
</dbReference>
<dbReference type="PANTHER" id="PTHR30185">
    <property type="entry name" value="CRYPTIC BETA-GLUCOSIDE BGL OPERON ANTITERMINATOR"/>
    <property type="match status" value="1"/>
</dbReference>
<keyword evidence="4" id="KW-0010">Activator</keyword>
<dbReference type="Pfam" id="PF02302">
    <property type="entry name" value="PTS_IIB"/>
    <property type="match status" value="1"/>
</dbReference>
<organism evidence="9 10">
    <name type="scientific">Bacillus salipaludis</name>
    <dbReference type="NCBI Taxonomy" id="2547811"/>
    <lineage>
        <taxon>Bacteria</taxon>
        <taxon>Bacillati</taxon>
        <taxon>Bacillota</taxon>
        <taxon>Bacilli</taxon>
        <taxon>Bacillales</taxon>
        <taxon>Bacillaceae</taxon>
        <taxon>Bacillus</taxon>
    </lineage>
</organism>
<proteinExistence type="predicted"/>
<dbReference type="InterPro" id="IPR013199">
    <property type="entry name" value="HTH_Mga_DNA-bd_dom"/>
</dbReference>
<dbReference type="Pfam" id="PF00359">
    <property type="entry name" value="PTS_EIIA_2"/>
    <property type="match status" value="1"/>
</dbReference>
<keyword evidence="5" id="KW-0804">Transcription</keyword>
<keyword evidence="3" id="KW-0805">Transcription regulation</keyword>
<dbReference type="InterPro" id="IPR003501">
    <property type="entry name" value="PTS_EIIB_2/3"/>
</dbReference>
<feature type="domain" description="PTS EIIA type-2" evidence="6">
    <location>
        <begin position="530"/>
        <end position="674"/>
    </location>
</feature>
<dbReference type="RefSeq" id="WP_406580488.1">
    <property type="nucleotide sequence ID" value="NZ_JBJHQH010000006.1"/>
</dbReference>
<dbReference type="Pfam" id="PF05043">
    <property type="entry name" value="Mga"/>
    <property type="match status" value="1"/>
</dbReference>
<keyword evidence="2" id="KW-0677">Repeat</keyword>
<dbReference type="InterPro" id="IPR013011">
    <property type="entry name" value="PTS_EIIB_2"/>
</dbReference>